<organism evidence="1 2">
    <name type="scientific">Naganishia vaughanmartiniae</name>
    <dbReference type="NCBI Taxonomy" id="1424756"/>
    <lineage>
        <taxon>Eukaryota</taxon>
        <taxon>Fungi</taxon>
        <taxon>Dikarya</taxon>
        <taxon>Basidiomycota</taxon>
        <taxon>Agaricomycotina</taxon>
        <taxon>Tremellomycetes</taxon>
        <taxon>Filobasidiales</taxon>
        <taxon>Filobasidiaceae</taxon>
        <taxon>Naganishia</taxon>
    </lineage>
</organism>
<evidence type="ECO:0000313" key="2">
    <source>
        <dbReference type="Proteomes" id="UP001243375"/>
    </source>
</evidence>
<evidence type="ECO:0000313" key="1">
    <source>
        <dbReference type="EMBL" id="KAJ9118677.1"/>
    </source>
</evidence>
<accession>A0ACC2X5V5</accession>
<comment type="caution">
    <text evidence="1">The sequence shown here is derived from an EMBL/GenBank/DDBJ whole genome shotgun (WGS) entry which is preliminary data.</text>
</comment>
<name>A0ACC2X5V5_9TREE</name>
<gene>
    <name evidence="1" type="ORF">QFC22_003897</name>
</gene>
<protein>
    <submittedName>
        <fullName evidence="1">Uncharacterized protein</fullName>
    </submittedName>
</protein>
<dbReference type="Proteomes" id="UP001243375">
    <property type="component" value="Unassembled WGS sequence"/>
</dbReference>
<reference evidence="1" key="1">
    <citation type="submission" date="2023-04" db="EMBL/GenBank/DDBJ databases">
        <title>Draft Genome sequencing of Naganishia species isolated from polar environments using Oxford Nanopore Technology.</title>
        <authorList>
            <person name="Leo P."/>
            <person name="Venkateswaran K."/>
        </authorList>
    </citation>
    <scope>NUCLEOTIDE SEQUENCE</scope>
    <source>
        <strain evidence="1">MNA-CCFEE 5425</strain>
    </source>
</reference>
<sequence>MRLASALLTPRLRFAPSPTGYLHLGGLRTALFNHLLARKWKGKWILRIEDTDRSRLVSDAVQSLEKTLAWAGLDYDEGPSNPGQVGPYTQSQRLDLYHEHVKTLLDCYQAAAHLNVPLPFMYANASKAKLDDSASSTSDTASPNGTPPSQSSRPPGPLSSKYSTAPKGHRGPGPFANAHKDFDDFIILKADGFPTYHLASVVDDTAMKITHVFRGEEWLPSVTKHIRLYNAFGYTPPSFGHLPLLVNADGTKLSKRTGDVRVEDYIKKGYEPSALNNFLALMGWDHHHASHVLPFFPPSLAPPSLSSVEMRQDLNSVAELFTMQGLVESFDLSAINHKRAAVFLPKLDWINKMHLRRAGLVTDPSQEQSLGEFQIGNQTRADLVDRLVDMLKEKKVYADCPLIEDKEYVGKVLDAELPRATVLSDVPELSVFFFLDPKYDTLEAKAIYSSMNRNIYGKSASTRLLLGVYQSSLPIGPILSSMIRELESDTLAEWTEDHLWTMINALVSEVQVGRGKVVTPLRHALTGRKVSQELSLFP</sequence>
<dbReference type="EMBL" id="JASBWU010000010">
    <property type="protein sequence ID" value="KAJ9118677.1"/>
    <property type="molecule type" value="Genomic_DNA"/>
</dbReference>
<keyword evidence="2" id="KW-1185">Reference proteome</keyword>
<proteinExistence type="predicted"/>